<proteinExistence type="predicted"/>
<dbReference type="Proteomes" id="UP001629246">
    <property type="component" value="Unassembled WGS sequence"/>
</dbReference>
<protein>
    <submittedName>
        <fullName evidence="2">Uncharacterized protein</fullName>
    </submittedName>
</protein>
<gene>
    <name evidence="2" type="ORF">PQR62_22235</name>
</gene>
<evidence type="ECO:0000313" key="3">
    <source>
        <dbReference type="Proteomes" id="UP001629246"/>
    </source>
</evidence>
<dbReference type="RefSeq" id="WP_408160230.1">
    <property type="nucleotide sequence ID" value="NZ_JAQQFM010000011.1"/>
</dbReference>
<feature type="region of interest" description="Disordered" evidence="1">
    <location>
        <begin position="35"/>
        <end position="57"/>
    </location>
</feature>
<name>A0ABW9AF92_9BURK</name>
<accession>A0ABW9AF92</accession>
<keyword evidence="3" id="KW-1185">Reference proteome</keyword>
<organism evidence="2 3">
    <name type="scientific">Herbaspirillum lusitanum</name>
    <dbReference type="NCBI Taxonomy" id="213312"/>
    <lineage>
        <taxon>Bacteria</taxon>
        <taxon>Pseudomonadati</taxon>
        <taxon>Pseudomonadota</taxon>
        <taxon>Betaproteobacteria</taxon>
        <taxon>Burkholderiales</taxon>
        <taxon>Oxalobacteraceae</taxon>
        <taxon>Herbaspirillum</taxon>
    </lineage>
</organism>
<sequence>MQRNGRKRRWDAGWKERGGRVTVVSAINAKNVTKRQFTKARDKKNPDTVVPGLIHTNEEGGGDMVRTEFSAAKTSVEFNIAKRIVRRNIYFQISYQAFPDGYTVGFSPLSNGSWR</sequence>
<evidence type="ECO:0000256" key="1">
    <source>
        <dbReference type="SAM" id="MobiDB-lite"/>
    </source>
</evidence>
<evidence type="ECO:0000313" key="2">
    <source>
        <dbReference type="EMBL" id="MFL9927007.1"/>
    </source>
</evidence>
<reference evidence="2 3" key="1">
    <citation type="journal article" date="2024" name="Chem. Sci.">
        <title>Discovery of megapolipeptins by genome mining of a Burkholderiales bacteria collection.</title>
        <authorList>
            <person name="Paulo B.S."/>
            <person name="Recchia M.J.J."/>
            <person name="Lee S."/>
            <person name="Fergusson C.H."/>
            <person name="Romanowski S.B."/>
            <person name="Hernandez A."/>
            <person name="Krull N."/>
            <person name="Liu D.Y."/>
            <person name="Cavanagh H."/>
            <person name="Bos A."/>
            <person name="Gray C.A."/>
            <person name="Murphy B.T."/>
            <person name="Linington R.G."/>
            <person name="Eustaquio A.S."/>
        </authorList>
    </citation>
    <scope>NUCLEOTIDE SEQUENCE [LARGE SCALE GENOMIC DNA]</scope>
    <source>
        <strain evidence="2 3">RL21-008-BIB-A</strain>
    </source>
</reference>
<comment type="caution">
    <text evidence="2">The sequence shown here is derived from an EMBL/GenBank/DDBJ whole genome shotgun (WGS) entry which is preliminary data.</text>
</comment>
<dbReference type="EMBL" id="JAQQFM010000011">
    <property type="protein sequence ID" value="MFL9927007.1"/>
    <property type="molecule type" value="Genomic_DNA"/>
</dbReference>